<evidence type="ECO:0000256" key="6">
    <source>
        <dbReference type="ARBA" id="ARBA00022989"/>
    </source>
</evidence>
<dbReference type="GO" id="GO:0022857">
    <property type="term" value="F:transmembrane transporter activity"/>
    <property type="evidence" value="ECO:0007669"/>
    <property type="project" value="UniProtKB-UniRule"/>
</dbReference>
<evidence type="ECO:0000259" key="10">
    <source>
        <dbReference type="Pfam" id="PF04290"/>
    </source>
</evidence>
<comment type="caution">
    <text evidence="11">The sequence shown here is derived from an EMBL/GenBank/DDBJ whole genome shotgun (WGS) entry which is preliminary data.</text>
</comment>
<evidence type="ECO:0000256" key="9">
    <source>
        <dbReference type="RuleBase" id="RU369079"/>
    </source>
</evidence>
<accession>A0A317C7S5</accession>
<dbReference type="Proteomes" id="UP000245539">
    <property type="component" value="Unassembled WGS sequence"/>
</dbReference>
<feature type="transmembrane region" description="Helical" evidence="9">
    <location>
        <begin position="63"/>
        <end position="84"/>
    </location>
</feature>
<feature type="domain" description="Tripartite ATP-independent periplasmic transporters DctQ component" evidence="10">
    <location>
        <begin position="33"/>
        <end position="161"/>
    </location>
</feature>
<keyword evidence="2 9" id="KW-0813">Transport</keyword>
<comment type="subcellular location">
    <subcellularLocation>
        <location evidence="1 9">Cell inner membrane</location>
        <topology evidence="1 9">Multi-pass membrane protein</topology>
    </subcellularLocation>
</comment>
<dbReference type="AlphaFoldDB" id="A0A317C7S5"/>
<dbReference type="EMBL" id="QGKM01000056">
    <property type="protein sequence ID" value="PWQ94321.1"/>
    <property type="molecule type" value="Genomic_DNA"/>
</dbReference>
<keyword evidence="6 9" id="KW-1133">Transmembrane helix</keyword>
<dbReference type="Pfam" id="PF04290">
    <property type="entry name" value="DctQ"/>
    <property type="match status" value="1"/>
</dbReference>
<keyword evidence="7 9" id="KW-0472">Membrane</keyword>
<protein>
    <recommendedName>
        <fullName evidence="9">TRAP transporter small permease protein</fullName>
    </recommendedName>
</protein>
<dbReference type="OrthoDB" id="2085311at2"/>
<dbReference type="GO" id="GO:0005886">
    <property type="term" value="C:plasma membrane"/>
    <property type="evidence" value="ECO:0007669"/>
    <property type="project" value="UniProtKB-SubCell"/>
</dbReference>
<evidence type="ECO:0000256" key="1">
    <source>
        <dbReference type="ARBA" id="ARBA00004429"/>
    </source>
</evidence>
<evidence type="ECO:0000256" key="5">
    <source>
        <dbReference type="ARBA" id="ARBA00022692"/>
    </source>
</evidence>
<evidence type="ECO:0000256" key="3">
    <source>
        <dbReference type="ARBA" id="ARBA00022475"/>
    </source>
</evidence>
<evidence type="ECO:0000313" key="12">
    <source>
        <dbReference type="Proteomes" id="UP000245539"/>
    </source>
</evidence>
<evidence type="ECO:0000256" key="2">
    <source>
        <dbReference type="ARBA" id="ARBA00022448"/>
    </source>
</evidence>
<keyword evidence="3" id="KW-1003">Cell membrane</keyword>
<feature type="transmembrane region" description="Helical" evidence="9">
    <location>
        <begin position="21"/>
        <end position="43"/>
    </location>
</feature>
<gene>
    <name evidence="11" type="ORF">DKW60_16930</name>
</gene>
<dbReference type="InterPro" id="IPR055348">
    <property type="entry name" value="DctQ"/>
</dbReference>
<comment type="subunit">
    <text evidence="9">The complex comprises the extracytoplasmic solute receptor protein and the two transmembrane proteins.</text>
</comment>
<comment type="function">
    <text evidence="9">Part of the tripartite ATP-independent periplasmic (TRAP) transport system.</text>
</comment>
<comment type="similarity">
    <text evidence="8 9">Belongs to the TRAP transporter small permease family.</text>
</comment>
<reference evidence="11 12" key="1">
    <citation type="submission" date="2018-05" db="EMBL/GenBank/DDBJ databases">
        <title>Leucothrix arctica sp. nov., isolated from Arctic seawater.</title>
        <authorList>
            <person name="Choi A."/>
            <person name="Baek K."/>
        </authorList>
    </citation>
    <scope>NUCLEOTIDE SEQUENCE [LARGE SCALE GENOMIC DNA]</scope>
    <source>
        <strain evidence="11 12">JCM 18388</strain>
    </source>
</reference>
<dbReference type="PANTHER" id="PTHR35011">
    <property type="entry name" value="2,3-DIKETO-L-GULONATE TRAP TRANSPORTER SMALL PERMEASE PROTEIN YIAM"/>
    <property type="match status" value="1"/>
</dbReference>
<dbReference type="InterPro" id="IPR007387">
    <property type="entry name" value="TRAP_DctQ"/>
</dbReference>
<evidence type="ECO:0000313" key="11">
    <source>
        <dbReference type="EMBL" id="PWQ94321.1"/>
    </source>
</evidence>
<evidence type="ECO:0000256" key="8">
    <source>
        <dbReference type="ARBA" id="ARBA00038436"/>
    </source>
</evidence>
<proteinExistence type="inferred from homology"/>
<sequence length="183" mass="20924">MTAMRKFLHLLETFNTYMLAFGRSIAWVLVALMVGTILLQVFYRYVLDSALPWPEEVARALMIWMMGLVAASGYRWGSFVAIDMVGEMLPGLLQRLLKLFLLALALVVLCQLFYLAIEFFQRGFRTRAASFHLSRAWIYLAMPVCFGSMLLVNIEMLLREIGRTFGDPDDYPEPPRPSLTVAE</sequence>
<name>A0A317C7S5_9GAMM</name>
<keyword evidence="12" id="KW-1185">Reference proteome</keyword>
<feature type="transmembrane region" description="Helical" evidence="9">
    <location>
        <begin position="96"/>
        <end position="117"/>
    </location>
</feature>
<dbReference type="PANTHER" id="PTHR35011:SF2">
    <property type="entry name" value="2,3-DIKETO-L-GULONATE TRAP TRANSPORTER SMALL PERMEASE PROTEIN YIAM"/>
    <property type="match status" value="1"/>
</dbReference>
<dbReference type="GO" id="GO:0015740">
    <property type="term" value="P:C4-dicarboxylate transport"/>
    <property type="evidence" value="ECO:0007669"/>
    <property type="project" value="TreeGrafter"/>
</dbReference>
<feature type="transmembrane region" description="Helical" evidence="9">
    <location>
        <begin position="137"/>
        <end position="158"/>
    </location>
</feature>
<evidence type="ECO:0000256" key="4">
    <source>
        <dbReference type="ARBA" id="ARBA00022519"/>
    </source>
</evidence>
<keyword evidence="4 9" id="KW-0997">Cell inner membrane</keyword>
<dbReference type="RefSeq" id="WP_109838850.1">
    <property type="nucleotide sequence ID" value="NZ_QGKM01000056.1"/>
</dbReference>
<keyword evidence="5 9" id="KW-0812">Transmembrane</keyword>
<organism evidence="11 12">
    <name type="scientific">Leucothrix pacifica</name>
    <dbReference type="NCBI Taxonomy" id="1247513"/>
    <lineage>
        <taxon>Bacteria</taxon>
        <taxon>Pseudomonadati</taxon>
        <taxon>Pseudomonadota</taxon>
        <taxon>Gammaproteobacteria</taxon>
        <taxon>Thiotrichales</taxon>
        <taxon>Thiotrichaceae</taxon>
        <taxon>Leucothrix</taxon>
    </lineage>
</organism>
<evidence type="ECO:0000256" key="7">
    <source>
        <dbReference type="ARBA" id="ARBA00023136"/>
    </source>
</evidence>